<sequence>MKSTAAVADLVQLHFGFCDREANAGFSMMRINFVSVSQQPNRVGRSKWKHCNLSKYGSQTETGLNELEWLSLSDWTAEGAKNFPHIRKSLATLAENSSEALSAPPVDVPPRIKFKRLDKTARHIMLIDYRRKEICGNNLDVHSKKCQGDLPGFDALGYLAHIWQVVDAKALDDKKKVRRAKFYYLRDRMNSLKNVSKFSI</sequence>
<comment type="caution">
    <text evidence="1">The sequence shown here is derived from an EMBL/GenBank/DDBJ whole genome shotgun (WGS) entry which is preliminary data.</text>
</comment>
<dbReference type="AlphaFoldDB" id="A0A5N5K3I6"/>
<proteinExistence type="predicted"/>
<protein>
    <submittedName>
        <fullName evidence="1">Uncharacterized protein</fullName>
    </submittedName>
</protein>
<evidence type="ECO:0000313" key="2">
    <source>
        <dbReference type="Proteomes" id="UP000326939"/>
    </source>
</evidence>
<dbReference type="Proteomes" id="UP000326939">
    <property type="component" value="Chromosome 15"/>
</dbReference>
<evidence type="ECO:0000313" key="1">
    <source>
        <dbReference type="EMBL" id="KAB5525044.1"/>
    </source>
</evidence>
<name>A0A5N5K3I6_9ROSI</name>
<gene>
    <name evidence="1" type="ORF">DKX38_022793</name>
</gene>
<keyword evidence="2" id="KW-1185">Reference proteome</keyword>
<accession>A0A5N5K3I6</accession>
<dbReference type="EMBL" id="VDCV01000015">
    <property type="protein sequence ID" value="KAB5525044.1"/>
    <property type="molecule type" value="Genomic_DNA"/>
</dbReference>
<organism evidence="1 2">
    <name type="scientific">Salix brachista</name>
    <dbReference type="NCBI Taxonomy" id="2182728"/>
    <lineage>
        <taxon>Eukaryota</taxon>
        <taxon>Viridiplantae</taxon>
        <taxon>Streptophyta</taxon>
        <taxon>Embryophyta</taxon>
        <taxon>Tracheophyta</taxon>
        <taxon>Spermatophyta</taxon>
        <taxon>Magnoliopsida</taxon>
        <taxon>eudicotyledons</taxon>
        <taxon>Gunneridae</taxon>
        <taxon>Pentapetalae</taxon>
        <taxon>rosids</taxon>
        <taxon>fabids</taxon>
        <taxon>Malpighiales</taxon>
        <taxon>Salicaceae</taxon>
        <taxon>Saliceae</taxon>
        <taxon>Salix</taxon>
    </lineage>
</organism>
<reference evidence="2" key="1">
    <citation type="journal article" date="2019" name="Gigascience">
        <title>De novo genome assembly of the endangered Acer yangbiense, a plant species with extremely small populations endemic to Yunnan Province, China.</title>
        <authorList>
            <person name="Yang J."/>
            <person name="Wariss H.M."/>
            <person name="Tao L."/>
            <person name="Zhang R."/>
            <person name="Yun Q."/>
            <person name="Hollingsworth P."/>
            <person name="Dao Z."/>
            <person name="Luo G."/>
            <person name="Guo H."/>
            <person name="Ma Y."/>
            <person name="Sun W."/>
        </authorList>
    </citation>
    <scope>NUCLEOTIDE SEQUENCE [LARGE SCALE GENOMIC DNA]</scope>
    <source>
        <strain evidence="2">cv. br00</strain>
    </source>
</reference>